<feature type="region of interest" description="Disordered" evidence="1">
    <location>
        <begin position="45"/>
        <end position="233"/>
    </location>
</feature>
<proteinExistence type="predicted"/>
<accession>A0A7I9WH64</accession>
<dbReference type="Pfam" id="PF17963">
    <property type="entry name" value="Big_9"/>
    <property type="match status" value="1"/>
</dbReference>
<keyword evidence="3" id="KW-1185">Reference proteome</keyword>
<sequence length="1026" mass="105809">MAASSPRKPRRARGRHRKPPTFPTPDCGRWLRVGVVGTGLAAAIAAGSGVASASTDDSANSSGASSRSETAGNTDTSADTKTEPASDTTDDSADTADADDTDADDTDTDTDTDDETDTDDTEEDDEEATETDLDGDQQSEVPDETAADPQDVDAPGPDDNPTEESDESPADPVAQESPPPVDVPSDEPDTTEPSEPAIPPSQVEQTDPTDVTAPRAPTPDTIEPVQSEKPATGAAPVAMAAVAAAAPPAPGSDEHFWAVLQRALGRLGSWPGLPRNFTDITNFQTDHTLDAANDQLDALIWGAVPGGPARWLPDLLDIVGLFVKPALPNFTFTDTLNTIGDFVNRVVPPFRIVDSAGTFGIITPYKIMGAAVVGTATVLQDMLNGIYDPAQWAIHVIKATTGANATVSDLSDFGSLSGKVVAAQAAALLGGDGGAFDEPERALNLTLPTWTAAQVNPFTVVTYIAVVAMYKRFQEMAVLTTFTTNTTYDSWHYATPGFGLYAAGTFHAVDPDGNSVDFFGVSQGGTYISEIGGATVTINTAQGGFTYTPWFQSAAFLHRSTSENPEDRYDTVKIPVKSADGVTYTLTFKIEIVGGSNANPTAGHTVGSTDALGVVKGKVTGSDSDGDTMTYSLVGSSVNGLTGHSAYTTGGGIVTVNPTTGDFTYVSTSTAGASQSFQVRVSDGHNGSVIRTVTVPNTTTVTPANVNTTTPYVVTGTVPGSTNSPGVFTSYALGSSPSKGTVTSFNPATGAFTYTSNAGRTGANDDVVTVLATDANGRTVTLRMAVKPTVVNNAPVVVTTTTDKGSSDPSKWRLDNAGGDNRTQTTTGKITATDADGDTLTYSLVDPVTHAAVSTTTDGGTVVFNADGSYTYTITKNKSYFHAAAKVGAAAADVNDTFTVAVTDGFTGSVAYTTVTMSTFAVNSAPTFVSSSGVANLFGLKTVSGIKFTDADGDTIGTTRNPSGGGAGYFAPSGFTSGTENVQSGVGALVTFTGTYTLYVQDGYYTVNNGVITGSYAVSTPTRSWS</sequence>
<comment type="caution">
    <text evidence="2">The sequence shown here is derived from an EMBL/GenBank/DDBJ whole genome shotgun (WGS) entry which is preliminary data.</text>
</comment>
<feature type="compositionally biased region" description="Acidic residues" evidence="1">
    <location>
        <begin position="160"/>
        <end position="169"/>
    </location>
</feature>
<feature type="compositionally biased region" description="Low complexity" evidence="1">
    <location>
        <begin position="45"/>
        <end position="72"/>
    </location>
</feature>
<feature type="compositionally biased region" description="Acidic residues" evidence="1">
    <location>
        <begin position="88"/>
        <end position="146"/>
    </location>
</feature>
<reference evidence="2 3" key="1">
    <citation type="journal article" date="2019" name="Emerg. Microbes Infect.">
        <title>Comprehensive subspecies identification of 175 nontuberculous mycobacteria species based on 7547 genomic profiles.</title>
        <authorList>
            <person name="Matsumoto Y."/>
            <person name="Kinjo T."/>
            <person name="Motooka D."/>
            <person name="Nabeya D."/>
            <person name="Jung N."/>
            <person name="Uechi K."/>
            <person name="Horii T."/>
            <person name="Iida T."/>
            <person name="Fujita J."/>
            <person name="Nakamura S."/>
        </authorList>
    </citation>
    <scope>NUCLEOTIDE SEQUENCE [LARGE SCALE GENOMIC DNA]</scope>
    <source>
        <strain evidence="2 3">JCM 13392</strain>
    </source>
</reference>
<evidence type="ECO:0000313" key="3">
    <source>
        <dbReference type="Proteomes" id="UP000465241"/>
    </source>
</evidence>
<protein>
    <submittedName>
        <fullName evidence="2">Uncharacterized protein</fullName>
    </submittedName>
</protein>
<organism evidence="2 3">
    <name type="scientific">Mycolicibacterium murale</name>
    <dbReference type="NCBI Taxonomy" id="182220"/>
    <lineage>
        <taxon>Bacteria</taxon>
        <taxon>Bacillati</taxon>
        <taxon>Actinomycetota</taxon>
        <taxon>Actinomycetes</taxon>
        <taxon>Mycobacteriales</taxon>
        <taxon>Mycobacteriaceae</taxon>
        <taxon>Mycolicibacterium</taxon>
    </lineage>
</organism>
<dbReference type="Proteomes" id="UP000465241">
    <property type="component" value="Unassembled WGS sequence"/>
</dbReference>
<evidence type="ECO:0000313" key="2">
    <source>
        <dbReference type="EMBL" id="GFG56648.1"/>
    </source>
</evidence>
<dbReference type="EMBL" id="BLKT01000003">
    <property type="protein sequence ID" value="GFG56648.1"/>
    <property type="molecule type" value="Genomic_DNA"/>
</dbReference>
<feature type="region of interest" description="Disordered" evidence="1">
    <location>
        <begin position="1"/>
        <end position="30"/>
    </location>
</feature>
<dbReference type="RefSeq" id="WP_193488196.1">
    <property type="nucleotide sequence ID" value="NZ_BLKT01000003.1"/>
</dbReference>
<dbReference type="AlphaFoldDB" id="A0A7I9WH64"/>
<feature type="region of interest" description="Disordered" evidence="1">
    <location>
        <begin position="800"/>
        <end position="827"/>
    </location>
</feature>
<name>A0A7I9WH64_9MYCO</name>
<gene>
    <name evidence="2" type="ORF">MMUR_07840</name>
</gene>
<evidence type="ECO:0000256" key="1">
    <source>
        <dbReference type="SAM" id="MobiDB-lite"/>
    </source>
</evidence>
<feature type="compositionally biased region" description="Basic residues" evidence="1">
    <location>
        <begin position="7"/>
        <end position="19"/>
    </location>
</feature>